<gene>
    <name evidence="2" type="ORF">AKO1_002942</name>
</gene>
<dbReference type="GO" id="GO:0140560">
    <property type="term" value="F:xylosyl alpha-1,3-xylosyltransferase activity"/>
    <property type="evidence" value="ECO:0007669"/>
    <property type="project" value="TreeGrafter"/>
</dbReference>
<proteinExistence type="predicted"/>
<keyword evidence="3" id="KW-1185">Reference proteome</keyword>
<dbReference type="PANTHER" id="PTHR46612:SF1">
    <property type="entry name" value="XYLOSIDE XYLOSYLTRANSFERASE 1"/>
    <property type="match status" value="1"/>
</dbReference>
<dbReference type="SUPFAM" id="SSF53448">
    <property type="entry name" value="Nucleotide-diphospho-sugar transferases"/>
    <property type="match status" value="1"/>
</dbReference>
<evidence type="ECO:0000313" key="3">
    <source>
        <dbReference type="Proteomes" id="UP001431209"/>
    </source>
</evidence>
<evidence type="ECO:0000256" key="1">
    <source>
        <dbReference type="SAM" id="Phobius"/>
    </source>
</evidence>
<dbReference type="Gene3D" id="3.90.550.10">
    <property type="entry name" value="Spore Coat Polysaccharide Biosynthesis Protein SpsA, Chain A"/>
    <property type="match status" value="1"/>
</dbReference>
<feature type="transmembrane region" description="Helical" evidence="1">
    <location>
        <begin position="7"/>
        <end position="25"/>
    </location>
</feature>
<keyword evidence="1" id="KW-1133">Transmembrane helix</keyword>
<keyword evidence="1" id="KW-0812">Transmembrane</keyword>
<sequence length="367" mass="42593">MVVRPRHAISFALAISIMFSSFYLFSRDINFSNIPDQSEEGLWSCKHKLNTGINSFSSKDPAHVVFIGHYSPGKHKTFFSSIRTALKSLLWNRRVPLHIHLVGNEFTHPEKWASVLNKCKYQDVKVFAHKLPDVGLHKHFNKLLLQQTLSRANVDKVIQLDFDIIVLDDIGKLWSKFDEFKAQEFIGIAPEFNAMYDESSQHIYHNKENCIHGIESKGHTGFNTGVVLFDIKKMNDWNWSSKLESVQKDTNKCHLPMSDQDVINELLYRHRSDGIVKLIPNEWNTQLFCFMDYDLNCKNYSTPNSPSILHWNGEIKDTGYLIDIIKEYERLDPSFVDTPYSNYRTITEGLLKLRSDFIGHKNIKHNV</sequence>
<dbReference type="GO" id="GO:0005789">
    <property type="term" value="C:endoplasmic reticulum membrane"/>
    <property type="evidence" value="ECO:0007669"/>
    <property type="project" value="TreeGrafter"/>
</dbReference>
<comment type="caution">
    <text evidence="2">The sequence shown here is derived from an EMBL/GenBank/DDBJ whole genome shotgun (WGS) entry which is preliminary data.</text>
</comment>
<accession>A0AAW2Z828</accession>
<name>A0AAW2Z828_9EUKA</name>
<organism evidence="2 3">
    <name type="scientific">Acrasis kona</name>
    <dbReference type="NCBI Taxonomy" id="1008807"/>
    <lineage>
        <taxon>Eukaryota</taxon>
        <taxon>Discoba</taxon>
        <taxon>Heterolobosea</taxon>
        <taxon>Tetramitia</taxon>
        <taxon>Eutetramitia</taxon>
        <taxon>Acrasidae</taxon>
        <taxon>Acrasis</taxon>
    </lineage>
</organism>
<dbReference type="InterPro" id="IPR042465">
    <property type="entry name" value="XXLT1"/>
</dbReference>
<dbReference type="AlphaFoldDB" id="A0AAW2Z828"/>
<dbReference type="GO" id="GO:0016266">
    <property type="term" value="P:protein O-linked glycosylation via N-acetyl-galactosamine"/>
    <property type="evidence" value="ECO:0007669"/>
    <property type="project" value="TreeGrafter"/>
</dbReference>
<reference evidence="2 3" key="1">
    <citation type="submission" date="2024-03" db="EMBL/GenBank/DDBJ databases">
        <title>The Acrasis kona genome and developmental transcriptomes reveal deep origins of eukaryotic multicellular pathways.</title>
        <authorList>
            <person name="Sheikh S."/>
            <person name="Fu C.-J."/>
            <person name="Brown M.W."/>
            <person name="Baldauf S.L."/>
        </authorList>
    </citation>
    <scope>NUCLEOTIDE SEQUENCE [LARGE SCALE GENOMIC DNA]</scope>
    <source>
        <strain evidence="2 3">ATCC MYA-3509</strain>
    </source>
</reference>
<dbReference type="Pfam" id="PF01501">
    <property type="entry name" value="Glyco_transf_8"/>
    <property type="match status" value="1"/>
</dbReference>
<keyword evidence="1" id="KW-0472">Membrane</keyword>
<dbReference type="InterPro" id="IPR002495">
    <property type="entry name" value="Glyco_trans_8"/>
</dbReference>
<dbReference type="PANTHER" id="PTHR46612">
    <property type="entry name" value="XYLOSIDE XYLOSYLTRANSFERASE 1"/>
    <property type="match status" value="1"/>
</dbReference>
<evidence type="ECO:0000313" key="2">
    <source>
        <dbReference type="EMBL" id="KAL0485398.1"/>
    </source>
</evidence>
<protein>
    <submittedName>
        <fullName evidence="2">Glycosyltransferase-like protein</fullName>
    </submittedName>
</protein>
<dbReference type="EMBL" id="JAOPGA020001135">
    <property type="protein sequence ID" value="KAL0485398.1"/>
    <property type="molecule type" value="Genomic_DNA"/>
</dbReference>
<dbReference type="InterPro" id="IPR029044">
    <property type="entry name" value="Nucleotide-diphossugar_trans"/>
</dbReference>
<dbReference type="Proteomes" id="UP001431209">
    <property type="component" value="Unassembled WGS sequence"/>
</dbReference>